<dbReference type="SUPFAM" id="SSF81923">
    <property type="entry name" value="Double Clp-N motif"/>
    <property type="match status" value="2"/>
</dbReference>
<proteinExistence type="predicted"/>
<dbReference type="RefSeq" id="WP_208257481.1">
    <property type="nucleotide sequence ID" value="NZ_JAGEOJ010000008.1"/>
</dbReference>
<comment type="caution">
    <text evidence="3">The sequence shown here is derived from an EMBL/GenBank/DDBJ whole genome shotgun (WGS) entry which is preliminary data.</text>
</comment>
<dbReference type="Pfam" id="PF02861">
    <property type="entry name" value="Clp_N"/>
    <property type="match status" value="2"/>
</dbReference>
<accession>A0A939T7S9</accession>
<protein>
    <recommendedName>
        <fullName evidence="2">Clp R domain-containing protein</fullName>
    </recommendedName>
</protein>
<dbReference type="InterPro" id="IPR004176">
    <property type="entry name" value="Clp_R_N"/>
</dbReference>
<organism evidence="3 4">
    <name type="scientific">Actinomadura barringtoniae</name>
    <dbReference type="NCBI Taxonomy" id="1427535"/>
    <lineage>
        <taxon>Bacteria</taxon>
        <taxon>Bacillati</taxon>
        <taxon>Actinomycetota</taxon>
        <taxon>Actinomycetes</taxon>
        <taxon>Streptosporangiales</taxon>
        <taxon>Thermomonosporaceae</taxon>
        <taxon>Actinomadura</taxon>
    </lineage>
</organism>
<evidence type="ECO:0000259" key="2">
    <source>
        <dbReference type="PROSITE" id="PS51903"/>
    </source>
</evidence>
<dbReference type="AlphaFoldDB" id="A0A939T7S9"/>
<evidence type="ECO:0000313" key="4">
    <source>
        <dbReference type="Proteomes" id="UP000669179"/>
    </source>
</evidence>
<dbReference type="Gene3D" id="1.10.1780.10">
    <property type="entry name" value="Clp, N-terminal domain"/>
    <property type="match status" value="2"/>
</dbReference>
<evidence type="ECO:0000256" key="1">
    <source>
        <dbReference type="PROSITE-ProRule" id="PRU01251"/>
    </source>
</evidence>
<gene>
    <name evidence="3" type="ORF">J4573_21050</name>
</gene>
<keyword evidence="1" id="KW-0677">Repeat</keyword>
<dbReference type="InterPro" id="IPR036628">
    <property type="entry name" value="Clp_N_dom_sf"/>
</dbReference>
<dbReference type="Proteomes" id="UP000669179">
    <property type="component" value="Unassembled WGS sequence"/>
</dbReference>
<sequence>MFERFTNEARTAVARAQEDARTFKHHRIGPEHLLLALAEGGGVAADALHAQGVDAARIREYVIRVGSSGGPDALDPEALKTIGIDLEAVRDATEQTFGEGALDSPPGRTPQGHIPFEPTSKKALELSLRHAIRLKHKFISDGHVLLGVIHDDRAPASIMLVTSGADLSALRADVASRIKSAA</sequence>
<dbReference type="PROSITE" id="PS51903">
    <property type="entry name" value="CLP_R"/>
    <property type="match status" value="1"/>
</dbReference>
<reference evidence="3" key="1">
    <citation type="submission" date="2021-03" db="EMBL/GenBank/DDBJ databases">
        <authorList>
            <person name="Kanchanasin P."/>
            <person name="Saeng-In P."/>
            <person name="Phongsopitanun W."/>
            <person name="Yuki M."/>
            <person name="Kudo T."/>
            <person name="Ohkuma M."/>
            <person name="Tanasupawat S."/>
        </authorList>
    </citation>
    <scope>NUCLEOTIDE SEQUENCE</scope>
    <source>
        <strain evidence="3">GKU 128</strain>
    </source>
</reference>
<evidence type="ECO:0000313" key="3">
    <source>
        <dbReference type="EMBL" id="MBO2449602.1"/>
    </source>
</evidence>
<dbReference type="EMBL" id="JAGEOJ010000008">
    <property type="protein sequence ID" value="MBO2449602.1"/>
    <property type="molecule type" value="Genomic_DNA"/>
</dbReference>
<keyword evidence="4" id="KW-1185">Reference proteome</keyword>
<feature type="domain" description="Clp R" evidence="2">
    <location>
        <begin position="2"/>
        <end position="181"/>
    </location>
</feature>
<name>A0A939T7S9_9ACTN</name>